<keyword evidence="1" id="KW-0732">Signal</keyword>
<gene>
    <name evidence="2" type="ORF">PAUS00366_LOCUS7335</name>
</gene>
<organism evidence="2">
    <name type="scientific">Pseudo-nitzschia australis</name>
    <dbReference type="NCBI Taxonomy" id="44445"/>
    <lineage>
        <taxon>Eukaryota</taxon>
        <taxon>Sar</taxon>
        <taxon>Stramenopiles</taxon>
        <taxon>Ochrophyta</taxon>
        <taxon>Bacillariophyta</taxon>
        <taxon>Bacillariophyceae</taxon>
        <taxon>Bacillariophycidae</taxon>
        <taxon>Bacillariales</taxon>
        <taxon>Bacillariaceae</taxon>
        <taxon>Pseudo-nitzschia</taxon>
    </lineage>
</organism>
<reference evidence="2" key="1">
    <citation type="submission" date="2021-01" db="EMBL/GenBank/DDBJ databases">
        <authorList>
            <person name="Corre E."/>
            <person name="Pelletier E."/>
            <person name="Niang G."/>
            <person name="Scheremetjew M."/>
            <person name="Finn R."/>
            <person name="Kale V."/>
            <person name="Holt S."/>
            <person name="Cochrane G."/>
            <person name="Meng A."/>
            <person name="Brown T."/>
            <person name="Cohen L."/>
        </authorList>
    </citation>
    <scope>NUCLEOTIDE SEQUENCE</scope>
    <source>
        <strain evidence="2">10249 10 AB</strain>
    </source>
</reference>
<feature type="chain" id="PRO_5030892537" evidence="1">
    <location>
        <begin position="34"/>
        <end position="188"/>
    </location>
</feature>
<accession>A0A7S4AG48</accession>
<evidence type="ECO:0000313" key="2">
    <source>
        <dbReference type="EMBL" id="CAE0714583.1"/>
    </source>
</evidence>
<evidence type="ECO:0000256" key="1">
    <source>
        <dbReference type="SAM" id="SignalP"/>
    </source>
</evidence>
<proteinExistence type="predicted"/>
<feature type="signal peptide" evidence="1">
    <location>
        <begin position="1"/>
        <end position="33"/>
    </location>
</feature>
<protein>
    <submittedName>
        <fullName evidence="2">Uncharacterized protein</fullName>
    </submittedName>
</protein>
<name>A0A7S4AG48_9STRA</name>
<dbReference type="EMBL" id="HBIX01009671">
    <property type="protein sequence ID" value="CAE0714583.1"/>
    <property type="molecule type" value="Transcribed_RNA"/>
</dbReference>
<sequence length="188" mass="18975">MRIGKIQSSKRSILWHAFVGAIVAAGASTLVRGETAADETTATAQAAAQEATYANVNTTTAATPLAFSCSSVCGGAGEAASTSTSTSTSTSLSTPDLVVEYNWNPRVPTCSGLSCETDTCSALERKLPSYQGDEAECHRHQNGLLAAGCKCEAMIGSSGSSSGLAASMVPVSVMVTGTTLSIVATAVL</sequence>
<dbReference type="AlphaFoldDB" id="A0A7S4AG48"/>